<evidence type="ECO:0000313" key="2">
    <source>
        <dbReference type="Proteomes" id="UP001164286"/>
    </source>
</evidence>
<accession>A0AA38HFD6</accession>
<comment type="caution">
    <text evidence="1">The sequence shown here is derived from an EMBL/GenBank/DDBJ whole genome shotgun (WGS) entry which is preliminary data.</text>
</comment>
<gene>
    <name evidence="1" type="ORF">MKK02DRAFT_31964</name>
</gene>
<organism evidence="1 2">
    <name type="scientific">Dioszegia hungarica</name>
    <dbReference type="NCBI Taxonomy" id="4972"/>
    <lineage>
        <taxon>Eukaryota</taxon>
        <taxon>Fungi</taxon>
        <taxon>Dikarya</taxon>
        <taxon>Basidiomycota</taxon>
        <taxon>Agaricomycotina</taxon>
        <taxon>Tremellomycetes</taxon>
        <taxon>Tremellales</taxon>
        <taxon>Bulleribasidiaceae</taxon>
        <taxon>Dioszegia</taxon>
    </lineage>
</organism>
<dbReference type="RefSeq" id="XP_052948316.1">
    <property type="nucleotide sequence ID" value="XM_053088413.1"/>
</dbReference>
<dbReference type="GeneID" id="77727618"/>
<sequence>MSRPGGNTAPSLMYHTIKHVLGAGSYSSSRRAKEGKGFSAQLARHNLARPTYPSQMSEHHTKTRKACLMTFAVVLPNSNSTGKYQPAICLGISMVFSIGPRESSGSRYYQVLGLVYQKYRSFSATRPFLSCFLSGGPARRTLPLRYMRICTDAASASVTTNGTPLSQPHTTLVADWVATEAKIAPHSSLDLTPALLTHPARPLPGQPQRPGSRDTRRLRCLTSAVSPAARSRALCRTSGATTVSLPLPVRAVKTMQANRGPFRQPMSPSPETALERFSEVSAPTSQFATDYWRPRSMT</sequence>
<proteinExistence type="predicted"/>
<name>A0AA38HFD6_9TREE</name>
<evidence type="ECO:0000313" key="1">
    <source>
        <dbReference type="EMBL" id="KAI9638539.1"/>
    </source>
</evidence>
<dbReference type="AlphaFoldDB" id="A0AA38HFD6"/>
<dbReference type="Proteomes" id="UP001164286">
    <property type="component" value="Unassembled WGS sequence"/>
</dbReference>
<reference evidence="1" key="1">
    <citation type="journal article" date="2022" name="G3 (Bethesda)">
        <title>High quality genome of the basidiomycete yeast Dioszegia hungarica PDD-24b-2 isolated from cloud water.</title>
        <authorList>
            <person name="Jarrige D."/>
            <person name="Haridas S."/>
            <person name="Bleykasten-Grosshans C."/>
            <person name="Joly M."/>
            <person name="Nadalig T."/>
            <person name="Sancelme M."/>
            <person name="Vuilleumier S."/>
            <person name="Grigoriev I.V."/>
            <person name="Amato P."/>
            <person name="Bringel F."/>
        </authorList>
    </citation>
    <scope>NUCLEOTIDE SEQUENCE</scope>
    <source>
        <strain evidence="1">PDD-24b-2</strain>
    </source>
</reference>
<dbReference type="EMBL" id="JAKWFO010000003">
    <property type="protein sequence ID" value="KAI9638539.1"/>
    <property type="molecule type" value="Genomic_DNA"/>
</dbReference>
<protein>
    <submittedName>
        <fullName evidence="1">Uncharacterized protein</fullName>
    </submittedName>
</protein>
<keyword evidence="2" id="KW-1185">Reference proteome</keyword>